<evidence type="ECO:0000256" key="2">
    <source>
        <dbReference type="ARBA" id="ARBA00022670"/>
    </source>
</evidence>
<gene>
    <name evidence="9" type="ORF">CAL24_08495</name>
</gene>
<sequence length="230" mass="26520">MCSHYVALKKREQMEKYFRSRGLPVPPSKWDMWPDYLGEFIRRPPEWDSGDEAVPERQAELGRWGMIPPGTHAAKLAEAEKKRTYNARAETAEKLWTFRNAWHKGNHCIIPAEAIYEPDHRPEMKAQFETEYAIPTRFTRADGAPMGIAGLWDRYKDASGHWRLSYTMLTINADHHPLFKLYHAPNKEKRMVVILPDSAYGDWLAAGPADSRDFLQPYPADALVATPEPR</sequence>
<accession>A0A261W0P2</accession>
<evidence type="ECO:0000256" key="7">
    <source>
        <dbReference type="ARBA" id="ARBA00023239"/>
    </source>
</evidence>
<dbReference type="GO" id="GO:0006508">
    <property type="term" value="P:proteolysis"/>
    <property type="evidence" value="ECO:0007669"/>
    <property type="project" value="UniProtKB-KW"/>
</dbReference>
<keyword evidence="7" id="KW-0456">Lyase</keyword>
<dbReference type="RefSeq" id="WP_094806389.1">
    <property type="nucleotide sequence ID" value="NZ_NEVT01000003.1"/>
</dbReference>
<organism evidence="9 10">
    <name type="scientific">Bordetella genomosp. 2</name>
    <dbReference type="NCBI Taxonomy" id="1983456"/>
    <lineage>
        <taxon>Bacteria</taxon>
        <taxon>Pseudomonadati</taxon>
        <taxon>Pseudomonadota</taxon>
        <taxon>Betaproteobacteria</taxon>
        <taxon>Burkholderiales</taxon>
        <taxon>Alcaligenaceae</taxon>
        <taxon>Bordetella</taxon>
    </lineage>
</organism>
<keyword evidence="10" id="KW-1185">Reference proteome</keyword>
<evidence type="ECO:0000256" key="8">
    <source>
        <dbReference type="RuleBase" id="RU364100"/>
    </source>
</evidence>
<dbReference type="EC" id="3.4.-.-" evidence="8"/>
<evidence type="ECO:0000256" key="5">
    <source>
        <dbReference type="ARBA" id="ARBA00023124"/>
    </source>
</evidence>
<evidence type="ECO:0000313" key="10">
    <source>
        <dbReference type="Proteomes" id="UP000215633"/>
    </source>
</evidence>
<evidence type="ECO:0000256" key="6">
    <source>
        <dbReference type="ARBA" id="ARBA00023125"/>
    </source>
</evidence>
<evidence type="ECO:0000256" key="4">
    <source>
        <dbReference type="ARBA" id="ARBA00022801"/>
    </source>
</evidence>
<comment type="similarity">
    <text evidence="1 8">Belongs to the SOS response-associated peptidase family.</text>
</comment>
<evidence type="ECO:0000256" key="1">
    <source>
        <dbReference type="ARBA" id="ARBA00008136"/>
    </source>
</evidence>
<reference evidence="10" key="1">
    <citation type="submission" date="2017-05" db="EMBL/GenBank/DDBJ databases">
        <title>Complete and WGS of Bordetella genogroups.</title>
        <authorList>
            <person name="Spilker T."/>
            <person name="Lipuma J."/>
        </authorList>
    </citation>
    <scope>NUCLEOTIDE SEQUENCE [LARGE SCALE GENOMIC DNA]</scope>
    <source>
        <strain evidence="10">AU8256</strain>
    </source>
</reference>
<dbReference type="GO" id="GO:0016829">
    <property type="term" value="F:lyase activity"/>
    <property type="evidence" value="ECO:0007669"/>
    <property type="project" value="UniProtKB-KW"/>
</dbReference>
<dbReference type="Proteomes" id="UP000215633">
    <property type="component" value="Unassembled WGS sequence"/>
</dbReference>
<dbReference type="Pfam" id="PF02586">
    <property type="entry name" value="SRAP"/>
    <property type="match status" value="1"/>
</dbReference>
<dbReference type="AlphaFoldDB" id="A0A261W0P2"/>
<dbReference type="InterPro" id="IPR036590">
    <property type="entry name" value="SRAP-like"/>
</dbReference>
<dbReference type="GO" id="GO:0008233">
    <property type="term" value="F:peptidase activity"/>
    <property type="evidence" value="ECO:0007669"/>
    <property type="project" value="UniProtKB-KW"/>
</dbReference>
<comment type="caution">
    <text evidence="9">The sequence shown here is derived from an EMBL/GenBank/DDBJ whole genome shotgun (WGS) entry which is preliminary data.</text>
</comment>
<keyword evidence="6" id="KW-0238">DNA-binding</keyword>
<keyword evidence="4 8" id="KW-0378">Hydrolase</keyword>
<name>A0A261W0P2_9BORD</name>
<dbReference type="GO" id="GO:0003697">
    <property type="term" value="F:single-stranded DNA binding"/>
    <property type="evidence" value="ECO:0007669"/>
    <property type="project" value="InterPro"/>
</dbReference>
<keyword evidence="3" id="KW-0227">DNA damage</keyword>
<dbReference type="InterPro" id="IPR003738">
    <property type="entry name" value="SRAP"/>
</dbReference>
<protein>
    <recommendedName>
        <fullName evidence="8">Abasic site processing protein</fullName>
        <ecNumber evidence="8">3.4.-.-</ecNumber>
    </recommendedName>
</protein>
<dbReference type="SUPFAM" id="SSF143081">
    <property type="entry name" value="BB1717-like"/>
    <property type="match status" value="1"/>
</dbReference>
<dbReference type="PANTHER" id="PTHR13604:SF0">
    <property type="entry name" value="ABASIC SITE PROCESSING PROTEIN HMCES"/>
    <property type="match status" value="1"/>
</dbReference>
<keyword evidence="2 8" id="KW-0645">Protease</keyword>
<dbReference type="Gene3D" id="3.90.1680.10">
    <property type="entry name" value="SOS response associated peptidase-like"/>
    <property type="match status" value="1"/>
</dbReference>
<dbReference type="GO" id="GO:0106300">
    <property type="term" value="P:protein-DNA covalent cross-linking repair"/>
    <property type="evidence" value="ECO:0007669"/>
    <property type="project" value="InterPro"/>
</dbReference>
<keyword evidence="5" id="KW-0190">Covalent protein-DNA linkage</keyword>
<evidence type="ECO:0000256" key="3">
    <source>
        <dbReference type="ARBA" id="ARBA00022763"/>
    </source>
</evidence>
<proteinExistence type="inferred from homology"/>
<evidence type="ECO:0000313" key="9">
    <source>
        <dbReference type="EMBL" id="OZI79936.1"/>
    </source>
</evidence>
<dbReference type="EMBL" id="NEVT01000003">
    <property type="protein sequence ID" value="OZI79936.1"/>
    <property type="molecule type" value="Genomic_DNA"/>
</dbReference>
<dbReference type="PANTHER" id="PTHR13604">
    <property type="entry name" value="DC12-RELATED"/>
    <property type="match status" value="1"/>
</dbReference>